<dbReference type="NCBIfam" id="TIGR00255">
    <property type="entry name" value="YicC/YloC family endoribonuclease"/>
    <property type="match status" value="1"/>
</dbReference>
<dbReference type="InterPro" id="IPR005229">
    <property type="entry name" value="YicC/YloC-like"/>
</dbReference>
<dbReference type="Pfam" id="PF08340">
    <property type="entry name" value="YicC-like_C"/>
    <property type="match status" value="1"/>
</dbReference>
<dbReference type="InterPro" id="IPR013551">
    <property type="entry name" value="YicC-like_C"/>
</dbReference>
<gene>
    <name evidence="8" type="ORF">ANTHELSMS3_03391</name>
</gene>
<protein>
    <submittedName>
        <fullName evidence="8">YicC family protein</fullName>
    </submittedName>
</protein>
<keyword evidence="2" id="KW-0540">Nuclease</keyword>
<reference evidence="8 9" key="1">
    <citation type="submission" date="2017-07" db="EMBL/GenBank/DDBJ databases">
        <title>Genome Sequence of Antarctobacter heliothermus Strain SMS3 Isolated from a culture of the Diatom Skeletonema marinoi.</title>
        <authorList>
            <person name="Topel M."/>
            <person name="Pinder M.I.M."/>
            <person name="Johansson O.N."/>
            <person name="Kourtchenko O."/>
            <person name="Godhe A."/>
            <person name="Clarke A.K."/>
        </authorList>
    </citation>
    <scope>NUCLEOTIDE SEQUENCE [LARGE SCALE GENOMIC DNA]</scope>
    <source>
        <strain evidence="8 9">SMS3</strain>
    </source>
</reference>
<feature type="domain" description="Endoribonuclease YicC-like C-terminal" evidence="7">
    <location>
        <begin position="182"/>
        <end position="296"/>
    </location>
</feature>
<evidence type="ECO:0000313" key="9">
    <source>
        <dbReference type="Proteomes" id="UP000203589"/>
    </source>
</evidence>
<dbReference type="PANTHER" id="PTHR30636">
    <property type="entry name" value="UPF0701 PROTEIN YICC"/>
    <property type="match status" value="1"/>
</dbReference>
<evidence type="ECO:0000256" key="1">
    <source>
        <dbReference type="ARBA" id="ARBA00001968"/>
    </source>
</evidence>
<evidence type="ECO:0000259" key="7">
    <source>
        <dbReference type="Pfam" id="PF08340"/>
    </source>
</evidence>
<organism evidence="8 9">
    <name type="scientific">Antarctobacter heliothermus</name>
    <dbReference type="NCBI Taxonomy" id="74033"/>
    <lineage>
        <taxon>Bacteria</taxon>
        <taxon>Pseudomonadati</taxon>
        <taxon>Pseudomonadota</taxon>
        <taxon>Alphaproteobacteria</taxon>
        <taxon>Rhodobacterales</taxon>
        <taxon>Roseobacteraceae</taxon>
        <taxon>Antarctobacter</taxon>
    </lineage>
</organism>
<evidence type="ECO:0000313" key="8">
    <source>
        <dbReference type="EMBL" id="ASP22022.1"/>
    </source>
</evidence>
<proteinExistence type="inferred from homology"/>
<keyword evidence="9" id="KW-1185">Reference proteome</keyword>
<feature type="domain" description="Endoribonuclease YicC-like N-terminal" evidence="6">
    <location>
        <begin position="3"/>
        <end position="159"/>
    </location>
</feature>
<sequence length="296" mass="31684">MRQSMTGFASQSGQGLGRNWIWELRGVNGKGLDLRLRMPDGIDGLEAGVRARCAEVLKRGNLQISLKLAADEGDAGLRLDEAQLAAVLAAMHRIEADAMAEGLSLAPSTAAEIVGLRGVLTTEAPEAEPVALAAALLADFDGALSDFVTMRQSEGAALSAILTGQLDEITTLVDDATRAVADRQPQQADRLREQLARVMANTDGVDEARIAQELAVIAVKSDITEEIDRLRAHIAAARDLLAAEGAVGRKFDFLMQEFNREANTLCSKSGDARLTQIGLALKTVIDQMREQVQNVE</sequence>
<name>A0A222E771_9RHOB</name>
<evidence type="ECO:0000256" key="5">
    <source>
        <dbReference type="ARBA" id="ARBA00035648"/>
    </source>
</evidence>
<dbReference type="OrthoDB" id="9771229at2"/>
<keyword evidence="3" id="KW-0255">Endonuclease</keyword>
<dbReference type="RefSeq" id="WP_094035855.1">
    <property type="nucleotide sequence ID" value="NZ_CP022540.1"/>
</dbReference>
<dbReference type="GO" id="GO:0016787">
    <property type="term" value="F:hydrolase activity"/>
    <property type="evidence" value="ECO:0007669"/>
    <property type="project" value="UniProtKB-KW"/>
</dbReference>
<evidence type="ECO:0000256" key="2">
    <source>
        <dbReference type="ARBA" id="ARBA00022722"/>
    </source>
</evidence>
<comment type="cofactor">
    <cofactor evidence="1">
        <name>a divalent metal cation</name>
        <dbReference type="ChEBI" id="CHEBI:60240"/>
    </cofactor>
</comment>
<dbReference type="GO" id="GO:0004521">
    <property type="term" value="F:RNA endonuclease activity"/>
    <property type="evidence" value="ECO:0007669"/>
    <property type="project" value="InterPro"/>
</dbReference>
<dbReference type="KEGG" id="aht:ANTHELSMS3_03391"/>
<comment type="similarity">
    <text evidence="5">Belongs to the YicC/YloC family.</text>
</comment>
<keyword evidence="4" id="KW-0378">Hydrolase</keyword>
<dbReference type="EMBL" id="CP022540">
    <property type="protein sequence ID" value="ASP22022.1"/>
    <property type="molecule type" value="Genomic_DNA"/>
</dbReference>
<accession>A0A222E771</accession>
<dbReference type="AlphaFoldDB" id="A0A222E771"/>
<evidence type="ECO:0000256" key="3">
    <source>
        <dbReference type="ARBA" id="ARBA00022759"/>
    </source>
</evidence>
<dbReference type="PANTHER" id="PTHR30636:SF3">
    <property type="entry name" value="UPF0701 PROTEIN YICC"/>
    <property type="match status" value="1"/>
</dbReference>
<dbReference type="Pfam" id="PF03755">
    <property type="entry name" value="YicC-like_N"/>
    <property type="match status" value="1"/>
</dbReference>
<evidence type="ECO:0000259" key="6">
    <source>
        <dbReference type="Pfam" id="PF03755"/>
    </source>
</evidence>
<dbReference type="Proteomes" id="UP000203589">
    <property type="component" value="Chromosome"/>
</dbReference>
<evidence type="ECO:0000256" key="4">
    <source>
        <dbReference type="ARBA" id="ARBA00022801"/>
    </source>
</evidence>
<dbReference type="InterPro" id="IPR013527">
    <property type="entry name" value="YicC-like_N"/>
</dbReference>